<organism evidence="2 3">
    <name type="scientific">Natronogracilivirga saccharolytica</name>
    <dbReference type="NCBI Taxonomy" id="2812953"/>
    <lineage>
        <taxon>Bacteria</taxon>
        <taxon>Pseudomonadati</taxon>
        <taxon>Balneolota</taxon>
        <taxon>Balneolia</taxon>
        <taxon>Balneolales</taxon>
        <taxon>Cyclonatronaceae</taxon>
        <taxon>Natronogracilivirga</taxon>
    </lineage>
</organism>
<dbReference type="Gene3D" id="3.30.310.70">
    <property type="entry name" value="TT1751-like domain"/>
    <property type="match status" value="1"/>
</dbReference>
<protein>
    <submittedName>
        <fullName evidence="2">DUF302 domain-containing protein</fullName>
    </submittedName>
</protein>
<dbReference type="AlphaFoldDB" id="A0A8J7RKD9"/>
<comment type="caution">
    <text evidence="2">The sequence shown here is derived from an EMBL/GenBank/DDBJ whole genome shotgun (WGS) entry which is preliminary data.</text>
</comment>
<dbReference type="PANTHER" id="PTHR38342:SF1">
    <property type="entry name" value="SLR5037 PROTEIN"/>
    <property type="match status" value="1"/>
</dbReference>
<name>A0A8J7RKD9_9BACT</name>
<accession>A0A8J7RKD9</accession>
<dbReference type="SUPFAM" id="SSF103247">
    <property type="entry name" value="TT1751-like"/>
    <property type="match status" value="1"/>
</dbReference>
<keyword evidence="3" id="KW-1185">Reference proteome</keyword>
<dbReference type="InterPro" id="IPR005180">
    <property type="entry name" value="DUF302"/>
</dbReference>
<gene>
    <name evidence="2" type="ORF">NATSA_03710</name>
</gene>
<feature type="domain" description="DUF302" evidence="1">
    <location>
        <begin position="64"/>
        <end position="127"/>
    </location>
</feature>
<proteinExistence type="predicted"/>
<evidence type="ECO:0000313" key="2">
    <source>
        <dbReference type="EMBL" id="MBP3191763.1"/>
    </source>
</evidence>
<dbReference type="CDD" id="cd14797">
    <property type="entry name" value="DUF302"/>
    <property type="match status" value="1"/>
</dbReference>
<sequence length="159" mass="17838">MIKNTALFTFSGALFALIFSGIFAFSSTDDHILMEDRSRFDFDTTIEQIEKKVDDAGWGIVNVHDMKSTLAGHGHDVQNIQILELCSSHYAARILELDDERIISPLMPCRIAVYEKSNGNTYISRMDNEAIARSFSGVIEDVMARATSEIEDIITEVIE</sequence>
<reference evidence="2" key="1">
    <citation type="submission" date="2021-02" db="EMBL/GenBank/DDBJ databases">
        <title>Natronogracilivirga saccharolytica gen. nov. sp. nov. a new anaerobic, haloalkiliphilic carbohydrate-fermenting bacterium from soda lake and proposing of Cyclonatronumiaceae fam. nov. in the phylum Balneolaeota.</title>
        <authorList>
            <person name="Zhilina T.N."/>
            <person name="Sorokin D.Y."/>
            <person name="Zavarzina D.G."/>
            <person name="Toshchakov S.V."/>
            <person name="Kublanov I.V."/>
        </authorList>
    </citation>
    <scope>NUCLEOTIDE SEQUENCE</scope>
    <source>
        <strain evidence="2">Z-1702</strain>
    </source>
</reference>
<dbReference type="Proteomes" id="UP000673975">
    <property type="component" value="Unassembled WGS sequence"/>
</dbReference>
<evidence type="ECO:0000259" key="1">
    <source>
        <dbReference type="Pfam" id="PF03625"/>
    </source>
</evidence>
<dbReference type="EMBL" id="JAFIDN010000002">
    <property type="protein sequence ID" value="MBP3191763.1"/>
    <property type="molecule type" value="Genomic_DNA"/>
</dbReference>
<dbReference type="PANTHER" id="PTHR38342">
    <property type="entry name" value="SLR5037 PROTEIN"/>
    <property type="match status" value="1"/>
</dbReference>
<evidence type="ECO:0000313" key="3">
    <source>
        <dbReference type="Proteomes" id="UP000673975"/>
    </source>
</evidence>
<dbReference type="Pfam" id="PF03625">
    <property type="entry name" value="DUF302"/>
    <property type="match status" value="1"/>
</dbReference>
<dbReference type="RefSeq" id="WP_210510511.1">
    <property type="nucleotide sequence ID" value="NZ_JAFIDN010000002.1"/>
</dbReference>
<dbReference type="InterPro" id="IPR035923">
    <property type="entry name" value="TT1751-like_sf"/>
</dbReference>